<evidence type="ECO:0000256" key="2">
    <source>
        <dbReference type="ARBA" id="ARBA00006575"/>
    </source>
</evidence>
<feature type="compositionally biased region" description="Low complexity" evidence="7">
    <location>
        <begin position="127"/>
        <end position="146"/>
    </location>
</feature>
<dbReference type="InterPro" id="IPR050892">
    <property type="entry name" value="ADP-ribose_metab_enzymes"/>
</dbReference>
<dbReference type="InterPro" id="IPR002589">
    <property type="entry name" value="Macro_dom"/>
</dbReference>
<feature type="compositionally biased region" description="Polar residues" evidence="7">
    <location>
        <begin position="84"/>
        <end position="95"/>
    </location>
</feature>
<evidence type="ECO:0000256" key="1">
    <source>
        <dbReference type="ARBA" id="ARBA00002432"/>
    </source>
</evidence>
<feature type="compositionally biased region" description="Acidic residues" evidence="7">
    <location>
        <begin position="59"/>
        <end position="69"/>
    </location>
</feature>
<dbReference type="EMBL" id="JAHFXF010000017">
    <property type="protein sequence ID" value="KAG9700381.1"/>
    <property type="molecule type" value="Genomic_DNA"/>
</dbReference>
<feature type="compositionally biased region" description="Polar residues" evidence="7">
    <location>
        <begin position="234"/>
        <end position="248"/>
    </location>
</feature>
<comment type="function">
    <text evidence="1">Highly specific phosphatase involved in the metabolism of ADP-ribose 1''-phosphate (Appr1p) which is produced as a consequence of tRNA splicing.</text>
</comment>
<evidence type="ECO:0000313" key="10">
    <source>
        <dbReference type="Proteomes" id="UP000779574"/>
    </source>
</evidence>
<evidence type="ECO:0000259" key="8">
    <source>
        <dbReference type="Pfam" id="PF01661"/>
    </source>
</evidence>
<evidence type="ECO:0000313" key="9">
    <source>
        <dbReference type="EMBL" id="KAG9700381.1"/>
    </source>
</evidence>
<dbReference type="AlphaFoldDB" id="A0A9P8EV91"/>
<proteinExistence type="inferred from homology"/>
<feature type="non-terminal residue" evidence="9">
    <location>
        <position position="432"/>
    </location>
</feature>
<feature type="compositionally biased region" description="Acidic residues" evidence="7">
    <location>
        <begin position="259"/>
        <end position="270"/>
    </location>
</feature>
<evidence type="ECO:0000256" key="6">
    <source>
        <dbReference type="ARBA" id="ARBA00034427"/>
    </source>
</evidence>
<comment type="caution">
    <text evidence="9">The sequence shown here is derived from an EMBL/GenBank/DDBJ whole genome shotgun (WGS) entry which is preliminary data.</text>
</comment>
<organism evidence="9 10">
    <name type="scientific">Aureobasidium melanogenum</name>
    <name type="common">Aureobasidium pullulans var. melanogenum</name>
    <dbReference type="NCBI Taxonomy" id="46634"/>
    <lineage>
        <taxon>Eukaryota</taxon>
        <taxon>Fungi</taxon>
        <taxon>Dikarya</taxon>
        <taxon>Ascomycota</taxon>
        <taxon>Pezizomycotina</taxon>
        <taxon>Dothideomycetes</taxon>
        <taxon>Dothideomycetidae</taxon>
        <taxon>Dothideales</taxon>
        <taxon>Saccotheciaceae</taxon>
        <taxon>Aureobasidium</taxon>
    </lineage>
</organism>
<dbReference type="Proteomes" id="UP000779574">
    <property type="component" value="Unassembled WGS sequence"/>
</dbReference>
<dbReference type="InterPro" id="IPR043472">
    <property type="entry name" value="Macro_dom-like"/>
</dbReference>
<dbReference type="GO" id="GO:0140291">
    <property type="term" value="P:peptidyl-glutamate ADP-deribosylation"/>
    <property type="evidence" value="ECO:0007669"/>
    <property type="project" value="TreeGrafter"/>
</dbReference>
<reference evidence="9" key="2">
    <citation type="submission" date="2021-08" db="EMBL/GenBank/DDBJ databases">
        <authorList>
            <person name="Gostincar C."/>
            <person name="Sun X."/>
            <person name="Song Z."/>
            <person name="Gunde-Cimerman N."/>
        </authorList>
    </citation>
    <scope>NUCLEOTIDE SEQUENCE</scope>
    <source>
        <strain evidence="9">EXF-9911</strain>
    </source>
</reference>
<protein>
    <recommendedName>
        <fullName evidence="4">ADP-ribose 1''-phosphate phosphatase</fullName>
        <ecNumber evidence="3">3.1.3.84</ecNumber>
    </recommendedName>
</protein>
<feature type="compositionally biased region" description="Polar residues" evidence="7">
    <location>
        <begin position="21"/>
        <end position="44"/>
    </location>
</feature>
<feature type="domain" description="Macro" evidence="8">
    <location>
        <begin position="293"/>
        <end position="413"/>
    </location>
</feature>
<comment type="similarity">
    <text evidence="2">Belongs to the POA1 family.</text>
</comment>
<name>A0A9P8EV91_AURME</name>
<feature type="compositionally biased region" description="Polar residues" evidence="7">
    <location>
        <begin position="186"/>
        <end position="200"/>
    </location>
</feature>
<evidence type="ECO:0000256" key="4">
    <source>
        <dbReference type="ARBA" id="ARBA00019744"/>
    </source>
</evidence>
<evidence type="ECO:0000256" key="3">
    <source>
        <dbReference type="ARBA" id="ARBA00012983"/>
    </source>
</evidence>
<evidence type="ECO:0000256" key="5">
    <source>
        <dbReference type="ARBA" id="ARBA00022912"/>
    </source>
</evidence>
<dbReference type="PANTHER" id="PTHR12521:SF0">
    <property type="entry name" value="ADP-RIBOSE GLYCOHYDROLASE OARD1"/>
    <property type="match status" value="1"/>
</dbReference>
<feature type="compositionally biased region" description="Basic and acidic residues" evidence="7">
    <location>
        <begin position="249"/>
        <end position="258"/>
    </location>
</feature>
<accession>A0A9P8EV91</accession>
<keyword evidence="5" id="KW-0904">Protein phosphatase</keyword>
<feature type="region of interest" description="Disordered" evidence="7">
    <location>
        <begin position="1"/>
        <end position="280"/>
    </location>
</feature>
<dbReference type="Gene3D" id="3.40.220.10">
    <property type="entry name" value="Leucine Aminopeptidase, subunit E, domain 1"/>
    <property type="match status" value="1"/>
</dbReference>
<feature type="compositionally biased region" description="Basic and acidic residues" evidence="7">
    <location>
        <begin position="1"/>
        <end position="20"/>
    </location>
</feature>
<keyword evidence="5" id="KW-0378">Hydrolase</keyword>
<comment type="catalytic activity">
    <reaction evidence="6">
        <text>ADP-alpha-D-ribose 1''-phosphate + H2O = ADP-D-ribose + phosphate</text>
        <dbReference type="Rhea" id="RHEA:25029"/>
        <dbReference type="ChEBI" id="CHEBI:15377"/>
        <dbReference type="ChEBI" id="CHEBI:43474"/>
        <dbReference type="ChEBI" id="CHEBI:57967"/>
        <dbReference type="ChEBI" id="CHEBI:58753"/>
        <dbReference type="EC" id="3.1.3.84"/>
    </reaction>
</comment>
<dbReference type="CDD" id="cd02901">
    <property type="entry name" value="Macro_Poa1p-like"/>
    <property type="match status" value="1"/>
</dbReference>
<feature type="compositionally biased region" description="Acidic residues" evidence="7">
    <location>
        <begin position="101"/>
        <end position="125"/>
    </location>
</feature>
<gene>
    <name evidence="9" type="ORF">KCU76_g781</name>
</gene>
<dbReference type="EC" id="3.1.3.84" evidence="3"/>
<evidence type="ECO:0000256" key="7">
    <source>
        <dbReference type="SAM" id="MobiDB-lite"/>
    </source>
</evidence>
<dbReference type="PANTHER" id="PTHR12521">
    <property type="entry name" value="PROTEIN C6ORF130"/>
    <property type="match status" value="1"/>
</dbReference>
<dbReference type="Pfam" id="PF01661">
    <property type="entry name" value="Macro"/>
    <property type="match status" value="1"/>
</dbReference>
<dbReference type="SUPFAM" id="SSF52949">
    <property type="entry name" value="Macro domain-like"/>
    <property type="match status" value="1"/>
</dbReference>
<reference evidence="9" key="1">
    <citation type="journal article" date="2021" name="J Fungi (Basel)">
        <title>Virulence traits and population genomics of the black yeast Aureobasidium melanogenum.</title>
        <authorList>
            <person name="Cernosa A."/>
            <person name="Sun X."/>
            <person name="Gostincar C."/>
            <person name="Fang C."/>
            <person name="Gunde-Cimerman N."/>
            <person name="Song Z."/>
        </authorList>
    </citation>
    <scope>NUCLEOTIDE SEQUENCE</scope>
    <source>
        <strain evidence="9">EXF-9911</strain>
    </source>
</reference>
<dbReference type="GO" id="GO:0004721">
    <property type="term" value="F:phosphoprotein phosphatase activity"/>
    <property type="evidence" value="ECO:0007669"/>
    <property type="project" value="UniProtKB-KW"/>
</dbReference>
<dbReference type="OrthoDB" id="2155246at2759"/>
<sequence length="432" mass="47478">MVKGKDSSAADVSQHLEHKAPSSTDNSATMSTSAKPKSSTSEAAKTQKKRRTIKRCSESDEEGIEDEISEPAKPKTIPSEITKPKTTTTRQQVTPESIDSDHEDEEESEEDEEDEEDEESSDDEQTNTKTPIKTPNKTPIKAPIKASPLAIKKQTSSKKQAPKRLIDSDDDYDVIEVASRPKRSKTQPAAPSSSKNQTAVSSKRKSNNDSDNDIVELPSKTTKAKPKANQKQPARSSSFTLTKKQTSKASKEPPAETDSKEEEDSSDEEAPNVTVSERKGNLFDAPPNTLLLHACNCVGSWGAGIALAFKKHYPDHFAIYEAYCKSKTPNSILSTCLLIPPQATGPQHWIGCLFTSRKYGRGKDSKDDIMDSTDSALQDMLEQLGNMEDKPSQIWMCKINSGSFKVPWSQTKALIEALTSKHGLHIQVVDKK</sequence>